<proteinExistence type="predicted"/>
<sequence>MPRENHIAFAEYFFGILGQGNRLLILLGFQAGALPGIGGEIAACARTPVVSAAIGHHILALCILINGRVKSGRGVMQVSGRDGDAIALRIHQVIAFGPQTPPSGILQFAFRLGACFVRSVGFVGIVGHHGQLQIPFALRSRAPDAAGKGSVAYGIATAVIDLAGG</sequence>
<keyword evidence="2" id="KW-1185">Reference proteome</keyword>
<dbReference type="EMBL" id="JARVII010000004">
    <property type="protein sequence ID" value="MDG9698790.1"/>
    <property type="molecule type" value="Genomic_DNA"/>
</dbReference>
<accession>A0AAW6RF00</accession>
<comment type="caution">
    <text evidence="1">The sequence shown here is derived from an EMBL/GenBank/DDBJ whole genome shotgun (WGS) entry which is preliminary data.</text>
</comment>
<gene>
    <name evidence="1" type="ORF">QB898_03475</name>
</gene>
<dbReference type="AlphaFoldDB" id="A0AAW6RF00"/>
<dbReference type="Proteomes" id="UP001237156">
    <property type="component" value="Unassembled WGS sequence"/>
</dbReference>
<organism evidence="1 2">
    <name type="scientific">Ottowia cancrivicina</name>
    <dbReference type="NCBI Taxonomy" id="3040346"/>
    <lineage>
        <taxon>Bacteria</taxon>
        <taxon>Pseudomonadati</taxon>
        <taxon>Pseudomonadota</taxon>
        <taxon>Betaproteobacteria</taxon>
        <taxon>Burkholderiales</taxon>
        <taxon>Comamonadaceae</taxon>
        <taxon>Ottowia</taxon>
    </lineage>
</organism>
<protein>
    <submittedName>
        <fullName evidence="1">Uncharacterized protein</fullName>
    </submittedName>
</protein>
<name>A0AAW6RF00_9BURK</name>
<reference evidence="1 2" key="1">
    <citation type="submission" date="2023-04" db="EMBL/GenBank/DDBJ databases">
        <title>Ottowia paracancer sp. nov., isolated from human stomach.</title>
        <authorList>
            <person name="Song Y."/>
        </authorList>
    </citation>
    <scope>NUCLEOTIDE SEQUENCE [LARGE SCALE GENOMIC DNA]</scope>
    <source>
        <strain evidence="1 2">10c7w1</strain>
    </source>
</reference>
<evidence type="ECO:0000313" key="2">
    <source>
        <dbReference type="Proteomes" id="UP001237156"/>
    </source>
</evidence>
<evidence type="ECO:0000313" key="1">
    <source>
        <dbReference type="EMBL" id="MDG9698790.1"/>
    </source>
</evidence>